<sequence length="237" mass="25565">MSGRRPNKWLSVIAWLLPNCGVKRWALRLLGNDIGRDVVLGPTLVLNCGPFALAGGVVFGTLNIFKSLSSVEVGPKGFIGNYNQFTAAAEYQRYSPLVGRLLIGESGVVTNRHYVDCSGQVIVEPGAAVGGLKSIIQSHELDLIENKTEPGRVIVGRRAVTSTGCILLKDSALPERSVLAAGSVLRKAKKGETMPIAGLYGGVPARLIRQIEKSAFWDRTENFTPAALFDDEKFRGE</sequence>
<evidence type="ECO:0008006" key="4">
    <source>
        <dbReference type="Google" id="ProtNLM"/>
    </source>
</evidence>
<dbReference type="Gene3D" id="2.160.10.10">
    <property type="entry name" value="Hexapeptide repeat proteins"/>
    <property type="match status" value="1"/>
</dbReference>
<organism evidence="2 3">
    <name type="scientific">Mycolicibacter sinensis (strain JDM601)</name>
    <name type="common">Mycobacterium sinense</name>
    <dbReference type="NCBI Taxonomy" id="875328"/>
    <lineage>
        <taxon>Bacteria</taxon>
        <taxon>Bacillati</taxon>
        <taxon>Actinomycetota</taxon>
        <taxon>Actinomycetes</taxon>
        <taxon>Mycobacteriales</taxon>
        <taxon>Mycobacteriaceae</taxon>
        <taxon>Mycolicibacter</taxon>
    </lineage>
</organism>
<protein>
    <recommendedName>
        <fullName evidence="4">Acetyltransferase</fullName>
    </recommendedName>
</protein>
<dbReference type="RefSeq" id="WP_064853271.1">
    <property type="nucleotide sequence ID" value="NZ_LZIM01000068.1"/>
</dbReference>
<keyword evidence="1" id="KW-1133">Transmembrane helix</keyword>
<keyword evidence="1" id="KW-0812">Transmembrane</keyword>
<dbReference type="InterPro" id="IPR011004">
    <property type="entry name" value="Trimer_LpxA-like_sf"/>
</dbReference>
<comment type="caution">
    <text evidence="2">The sequence shown here is derived from an EMBL/GenBank/DDBJ whole genome shotgun (WGS) entry which is preliminary data.</text>
</comment>
<evidence type="ECO:0000313" key="2">
    <source>
        <dbReference type="EMBL" id="OBG10890.1"/>
    </source>
</evidence>
<proteinExistence type="predicted"/>
<feature type="transmembrane region" description="Helical" evidence="1">
    <location>
        <begin position="38"/>
        <end position="62"/>
    </location>
</feature>
<dbReference type="AlphaFoldDB" id="A0A1A2F373"/>
<name>A0A1A2F373_MYCSD</name>
<reference evidence="3" key="1">
    <citation type="submission" date="2016-06" db="EMBL/GenBank/DDBJ databases">
        <authorList>
            <person name="Sutton G."/>
            <person name="Brinkac L."/>
            <person name="Sanka R."/>
            <person name="Adams M."/>
            <person name="Lau E."/>
            <person name="Mehaffy C."/>
            <person name="Tameris M."/>
            <person name="Hatherill M."/>
            <person name="Hanekom W."/>
            <person name="Mahomed H."/>
            <person name="Mcshane H."/>
        </authorList>
    </citation>
    <scope>NUCLEOTIDE SEQUENCE [LARGE SCALE GENOMIC DNA]</scope>
    <source>
        <strain evidence="3">852014-51077_SCH5608930-a</strain>
    </source>
</reference>
<evidence type="ECO:0000313" key="3">
    <source>
        <dbReference type="Proteomes" id="UP000093985"/>
    </source>
</evidence>
<dbReference type="SUPFAM" id="SSF51161">
    <property type="entry name" value="Trimeric LpxA-like enzymes"/>
    <property type="match status" value="1"/>
</dbReference>
<accession>A0A1A2F373</accession>
<dbReference type="EMBL" id="LZIN01000003">
    <property type="protein sequence ID" value="OBG10890.1"/>
    <property type="molecule type" value="Genomic_DNA"/>
</dbReference>
<keyword evidence="1" id="KW-0472">Membrane</keyword>
<evidence type="ECO:0000256" key="1">
    <source>
        <dbReference type="SAM" id="Phobius"/>
    </source>
</evidence>
<dbReference type="Proteomes" id="UP000093985">
    <property type="component" value="Unassembled WGS sequence"/>
</dbReference>
<dbReference type="OrthoDB" id="9815592at2"/>
<gene>
    <name evidence="2" type="ORF">A5771_19795</name>
</gene>